<dbReference type="Pfam" id="PF04542">
    <property type="entry name" value="Sigma70_r2"/>
    <property type="match status" value="1"/>
</dbReference>
<gene>
    <name evidence="6" type="ORF">ESZ26_12240</name>
    <name evidence="7" type="ORF">ESZ27_07215</name>
</gene>
<dbReference type="GO" id="GO:0016987">
    <property type="term" value="F:sigma factor activity"/>
    <property type="evidence" value="ECO:0007669"/>
    <property type="project" value="UniProtKB-KW"/>
</dbReference>
<keyword evidence="4" id="KW-0804">Transcription</keyword>
<dbReference type="SUPFAM" id="SSF88659">
    <property type="entry name" value="Sigma3 and sigma4 domains of RNA polymerase sigma factors"/>
    <property type="match status" value="1"/>
</dbReference>
<dbReference type="RefSeq" id="WP_146799780.1">
    <property type="nucleotide sequence ID" value="NZ_VOLP01000015.1"/>
</dbReference>
<evidence type="ECO:0000313" key="7">
    <source>
        <dbReference type="EMBL" id="TWX68392.1"/>
    </source>
</evidence>
<reference evidence="7 9" key="1">
    <citation type="submission" date="2019-07" db="EMBL/GenBank/DDBJ databases">
        <title>Genomes of sea-ice associated Colwellia species.</title>
        <authorList>
            <person name="Bowman J.P."/>
        </authorList>
    </citation>
    <scope>NUCLEOTIDE SEQUENCE [LARGE SCALE GENOMIC DNA]</scope>
    <source>
        <strain evidence="6 8">ACAM 607</strain>
        <strain evidence="7 9">IC036</strain>
    </source>
</reference>
<evidence type="ECO:0000256" key="4">
    <source>
        <dbReference type="ARBA" id="ARBA00023163"/>
    </source>
</evidence>
<name>A0A5C6QIH2_9GAMM</name>
<dbReference type="NCBIfam" id="TIGR02937">
    <property type="entry name" value="sigma70-ECF"/>
    <property type="match status" value="1"/>
</dbReference>
<evidence type="ECO:0000313" key="6">
    <source>
        <dbReference type="EMBL" id="TWX58263.1"/>
    </source>
</evidence>
<comment type="caution">
    <text evidence="7">The sequence shown here is derived from an EMBL/GenBank/DDBJ whole genome shotgun (WGS) entry which is preliminary data.</text>
</comment>
<dbReference type="InterPro" id="IPR014284">
    <property type="entry name" value="RNA_pol_sigma-70_dom"/>
</dbReference>
<dbReference type="OrthoDB" id="6236508at2"/>
<evidence type="ECO:0000256" key="1">
    <source>
        <dbReference type="ARBA" id="ARBA00010641"/>
    </source>
</evidence>
<protein>
    <submittedName>
        <fullName evidence="7">Sigma-70 family RNA polymerase sigma factor</fullName>
    </submittedName>
</protein>
<keyword evidence="2" id="KW-0805">Transcription regulation</keyword>
<dbReference type="InterPro" id="IPR013325">
    <property type="entry name" value="RNA_pol_sigma_r2"/>
</dbReference>
<dbReference type="Proteomes" id="UP000321525">
    <property type="component" value="Unassembled WGS sequence"/>
</dbReference>
<dbReference type="PANTHER" id="PTHR43133">
    <property type="entry name" value="RNA POLYMERASE ECF-TYPE SIGMA FACTO"/>
    <property type="match status" value="1"/>
</dbReference>
<keyword evidence="8" id="KW-1185">Reference proteome</keyword>
<dbReference type="EMBL" id="VOLQ01000010">
    <property type="protein sequence ID" value="TWX68392.1"/>
    <property type="molecule type" value="Genomic_DNA"/>
</dbReference>
<evidence type="ECO:0000313" key="8">
    <source>
        <dbReference type="Proteomes" id="UP000321525"/>
    </source>
</evidence>
<dbReference type="InterPro" id="IPR039425">
    <property type="entry name" value="RNA_pol_sigma-70-like"/>
</dbReference>
<dbReference type="GO" id="GO:0006352">
    <property type="term" value="P:DNA-templated transcription initiation"/>
    <property type="evidence" value="ECO:0007669"/>
    <property type="project" value="InterPro"/>
</dbReference>
<dbReference type="InterPro" id="IPR007627">
    <property type="entry name" value="RNA_pol_sigma70_r2"/>
</dbReference>
<dbReference type="InterPro" id="IPR036388">
    <property type="entry name" value="WH-like_DNA-bd_sf"/>
</dbReference>
<dbReference type="Gene3D" id="1.10.1740.10">
    <property type="match status" value="1"/>
</dbReference>
<dbReference type="Proteomes" id="UP000321917">
    <property type="component" value="Unassembled WGS sequence"/>
</dbReference>
<dbReference type="AlphaFoldDB" id="A0A5C6QIH2"/>
<evidence type="ECO:0000313" key="9">
    <source>
        <dbReference type="Proteomes" id="UP000321917"/>
    </source>
</evidence>
<comment type="similarity">
    <text evidence="1">Belongs to the sigma-70 factor family. ECF subfamily.</text>
</comment>
<evidence type="ECO:0000256" key="3">
    <source>
        <dbReference type="ARBA" id="ARBA00023082"/>
    </source>
</evidence>
<sequence length="180" mass="20894">MTKWNDTLVDSMKRGEQAALKQCYLQLSPIIFTAILSICKNRHDANDLLQDTFVDAFDNLAAFHQQVPFIAWLKRIAFNNTFNFLKKSKRLTIGTDHLPEAVSMKNSIESDYENRNLLLYLFERLSEMECLIMWLYIAEQYKHSEIAEVLGKTSNYSKSVVARCLQKLRANAEVKKYVDS</sequence>
<dbReference type="EMBL" id="VOLR01000016">
    <property type="protein sequence ID" value="TWX58263.1"/>
    <property type="molecule type" value="Genomic_DNA"/>
</dbReference>
<proteinExistence type="inferred from homology"/>
<evidence type="ECO:0000256" key="2">
    <source>
        <dbReference type="ARBA" id="ARBA00023015"/>
    </source>
</evidence>
<feature type="domain" description="RNA polymerase sigma-70 region 2" evidence="5">
    <location>
        <begin position="25"/>
        <end position="90"/>
    </location>
</feature>
<dbReference type="SUPFAM" id="SSF88946">
    <property type="entry name" value="Sigma2 domain of RNA polymerase sigma factors"/>
    <property type="match status" value="1"/>
</dbReference>
<keyword evidence="3" id="KW-0731">Sigma factor</keyword>
<dbReference type="PANTHER" id="PTHR43133:SF51">
    <property type="entry name" value="RNA POLYMERASE SIGMA FACTOR"/>
    <property type="match status" value="1"/>
</dbReference>
<organism evidence="7 9">
    <name type="scientific">Colwellia hornerae</name>
    <dbReference type="NCBI Taxonomy" id="89402"/>
    <lineage>
        <taxon>Bacteria</taxon>
        <taxon>Pseudomonadati</taxon>
        <taxon>Pseudomonadota</taxon>
        <taxon>Gammaproteobacteria</taxon>
        <taxon>Alteromonadales</taxon>
        <taxon>Colwelliaceae</taxon>
        <taxon>Colwellia</taxon>
    </lineage>
</organism>
<evidence type="ECO:0000259" key="5">
    <source>
        <dbReference type="Pfam" id="PF04542"/>
    </source>
</evidence>
<dbReference type="InterPro" id="IPR013324">
    <property type="entry name" value="RNA_pol_sigma_r3/r4-like"/>
</dbReference>
<dbReference type="Gene3D" id="1.10.10.10">
    <property type="entry name" value="Winged helix-like DNA-binding domain superfamily/Winged helix DNA-binding domain"/>
    <property type="match status" value="1"/>
</dbReference>
<accession>A0A5C6QIH2</accession>